<protein>
    <submittedName>
        <fullName evidence="2">Uncharacterized protein</fullName>
    </submittedName>
</protein>
<dbReference type="EMBL" id="BPLR01014128">
    <property type="protein sequence ID" value="GIY66531.1"/>
    <property type="molecule type" value="Genomic_DNA"/>
</dbReference>
<reference evidence="2 3" key="1">
    <citation type="submission" date="2021-06" db="EMBL/GenBank/DDBJ databases">
        <title>Caerostris extrusa draft genome.</title>
        <authorList>
            <person name="Kono N."/>
            <person name="Arakawa K."/>
        </authorList>
    </citation>
    <scope>NUCLEOTIDE SEQUENCE [LARGE SCALE GENOMIC DNA]</scope>
</reference>
<keyword evidence="3" id="KW-1185">Reference proteome</keyword>
<gene>
    <name evidence="2" type="ORF">CEXT_141301</name>
</gene>
<sequence>MSEITKDNETLTPKESHLPNTEVEKVGNRTPSEKTKIKMMEKNKRNKRLNSELICNPKNRAQMPKKQVSKSWNFRNNVLSKAIQIYRERKKNL</sequence>
<comment type="caution">
    <text evidence="2">The sequence shown here is derived from an EMBL/GenBank/DDBJ whole genome shotgun (WGS) entry which is preliminary data.</text>
</comment>
<evidence type="ECO:0000256" key="1">
    <source>
        <dbReference type="SAM" id="MobiDB-lite"/>
    </source>
</evidence>
<evidence type="ECO:0000313" key="3">
    <source>
        <dbReference type="Proteomes" id="UP001054945"/>
    </source>
</evidence>
<proteinExistence type="predicted"/>
<evidence type="ECO:0000313" key="2">
    <source>
        <dbReference type="EMBL" id="GIY66531.1"/>
    </source>
</evidence>
<name>A0AAV4V858_CAEEX</name>
<accession>A0AAV4V858</accession>
<organism evidence="2 3">
    <name type="scientific">Caerostris extrusa</name>
    <name type="common">Bark spider</name>
    <name type="synonym">Caerostris bankana</name>
    <dbReference type="NCBI Taxonomy" id="172846"/>
    <lineage>
        <taxon>Eukaryota</taxon>
        <taxon>Metazoa</taxon>
        <taxon>Ecdysozoa</taxon>
        <taxon>Arthropoda</taxon>
        <taxon>Chelicerata</taxon>
        <taxon>Arachnida</taxon>
        <taxon>Araneae</taxon>
        <taxon>Araneomorphae</taxon>
        <taxon>Entelegynae</taxon>
        <taxon>Araneoidea</taxon>
        <taxon>Araneidae</taxon>
        <taxon>Caerostris</taxon>
    </lineage>
</organism>
<dbReference type="Proteomes" id="UP001054945">
    <property type="component" value="Unassembled WGS sequence"/>
</dbReference>
<dbReference type="AlphaFoldDB" id="A0AAV4V858"/>
<feature type="region of interest" description="Disordered" evidence="1">
    <location>
        <begin position="1"/>
        <end position="33"/>
    </location>
</feature>